<protein>
    <submittedName>
        <fullName evidence="1">Uncharacterized protein</fullName>
    </submittedName>
</protein>
<dbReference type="AlphaFoldDB" id="A0AA38LD50"/>
<evidence type="ECO:0000313" key="2">
    <source>
        <dbReference type="Proteomes" id="UP000824469"/>
    </source>
</evidence>
<feature type="non-terminal residue" evidence="1">
    <location>
        <position position="197"/>
    </location>
</feature>
<dbReference type="EMBL" id="JAHRHJ020000003">
    <property type="protein sequence ID" value="KAH9320479.1"/>
    <property type="molecule type" value="Genomic_DNA"/>
</dbReference>
<comment type="caution">
    <text evidence="1">The sequence shown here is derived from an EMBL/GenBank/DDBJ whole genome shotgun (WGS) entry which is preliminary data.</text>
</comment>
<name>A0AA38LD50_TAXCH</name>
<accession>A0AA38LD50</accession>
<keyword evidence="2" id="KW-1185">Reference proteome</keyword>
<evidence type="ECO:0000313" key="1">
    <source>
        <dbReference type="EMBL" id="KAH9320479.1"/>
    </source>
</evidence>
<organism evidence="1 2">
    <name type="scientific">Taxus chinensis</name>
    <name type="common">Chinese yew</name>
    <name type="synonym">Taxus wallichiana var. chinensis</name>
    <dbReference type="NCBI Taxonomy" id="29808"/>
    <lineage>
        <taxon>Eukaryota</taxon>
        <taxon>Viridiplantae</taxon>
        <taxon>Streptophyta</taxon>
        <taxon>Embryophyta</taxon>
        <taxon>Tracheophyta</taxon>
        <taxon>Spermatophyta</taxon>
        <taxon>Pinopsida</taxon>
        <taxon>Pinidae</taxon>
        <taxon>Conifers II</taxon>
        <taxon>Cupressales</taxon>
        <taxon>Taxaceae</taxon>
        <taxon>Taxus</taxon>
    </lineage>
</organism>
<reference evidence="1 2" key="1">
    <citation type="journal article" date="2021" name="Nat. Plants">
        <title>The Taxus genome provides insights into paclitaxel biosynthesis.</title>
        <authorList>
            <person name="Xiong X."/>
            <person name="Gou J."/>
            <person name="Liao Q."/>
            <person name="Li Y."/>
            <person name="Zhou Q."/>
            <person name="Bi G."/>
            <person name="Li C."/>
            <person name="Du R."/>
            <person name="Wang X."/>
            <person name="Sun T."/>
            <person name="Guo L."/>
            <person name="Liang H."/>
            <person name="Lu P."/>
            <person name="Wu Y."/>
            <person name="Zhang Z."/>
            <person name="Ro D.K."/>
            <person name="Shang Y."/>
            <person name="Huang S."/>
            <person name="Yan J."/>
        </authorList>
    </citation>
    <scope>NUCLEOTIDE SEQUENCE [LARGE SCALE GENOMIC DNA]</scope>
    <source>
        <strain evidence="1">Ta-2019</strain>
    </source>
</reference>
<proteinExistence type="predicted"/>
<sequence length="197" mass="21602">YFHNLTVQGLLPNEAADLAWKVANGSVAKPVDLSDLMKEFELGKVTSRDESLVLKIRSMFSSLDALSINFLPANGSMCVVAGLDMAVLEKFYNSAKELDSKDVVAAIMESTESLLSLDEGYWISGNSIVLRNIITLLEVVLRVNVGAIFEHPIQILWVSIAIPLPLNSRQQLVTAGSSWSVKCRVSGGFRWHAAGWH</sequence>
<gene>
    <name evidence="1" type="ORF">KI387_015118</name>
</gene>
<dbReference type="Proteomes" id="UP000824469">
    <property type="component" value="Unassembled WGS sequence"/>
</dbReference>